<dbReference type="Proteomes" id="UP000002358">
    <property type="component" value="Chromosome 3"/>
</dbReference>
<reference evidence="2" key="1">
    <citation type="submission" date="2021-01" db="UniProtKB">
        <authorList>
            <consortium name="EnsemblMetazoa"/>
        </authorList>
    </citation>
    <scope>IDENTIFICATION</scope>
</reference>
<feature type="signal peptide" evidence="1">
    <location>
        <begin position="1"/>
        <end position="27"/>
    </location>
</feature>
<name>A0A7M7IQW8_NASVI</name>
<evidence type="ECO:0000256" key="1">
    <source>
        <dbReference type="SAM" id="SignalP"/>
    </source>
</evidence>
<dbReference type="EnsemblMetazoa" id="XM_016984254">
    <property type="protein sequence ID" value="XP_016839743"/>
    <property type="gene ID" value="LOC107980928"/>
</dbReference>
<organism evidence="2 3">
    <name type="scientific">Nasonia vitripennis</name>
    <name type="common">Parasitic wasp</name>
    <dbReference type="NCBI Taxonomy" id="7425"/>
    <lineage>
        <taxon>Eukaryota</taxon>
        <taxon>Metazoa</taxon>
        <taxon>Ecdysozoa</taxon>
        <taxon>Arthropoda</taxon>
        <taxon>Hexapoda</taxon>
        <taxon>Insecta</taxon>
        <taxon>Pterygota</taxon>
        <taxon>Neoptera</taxon>
        <taxon>Endopterygota</taxon>
        <taxon>Hymenoptera</taxon>
        <taxon>Apocrita</taxon>
        <taxon>Proctotrupomorpha</taxon>
        <taxon>Chalcidoidea</taxon>
        <taxon>Pteromalidae</taxon>
        <taxon>Pteromalinae</taxon>
        <taxon>Nasonia</taxon>
    </lineage>
</organism>
<dbReference type="KEGG" id="nvi:107980928"/>
<proteinExistence type="predicted"/>
<sequence length="384" mass="43792">MIQTSDRKKMFILFISILVLNWSFTFALKIEECWTKKDIFFTYANIQVGIAQGYIDAQLETDINNDVILVKNITFNGYVHYQNQPASDIDVKFSSIKAIKVQRIVEYHNHSYTDIVRRYCNLGIVYNDDIRLGVRRPLESKIFLHAEDCFQELLCNFDPNSHVLGDKIIVRSINRQKSNSTTSQDTINAIADLLINKLLKGLEKANKTLIKIPEFDVSFLGIRFSSKGGLADIIKYIKRTEDLYFYNEGHSYIVRTTATTTAGFVQLKDVKFSIIGITAISGELPINMTEAQLSIKTTINYNAKPCKITVNQIEMSVPLEAADFSKLKATFFNTVESVLSKIGGKAALLRFLGRRVSSLLQEFIESLPCNRYENALFKLKNEYY</sequence>
<dbReference type="RefSeq" id="XP_016839743.1">
    <property type="nucleotide sequence ID" value="XM_016984254.3"/>
</dbReference>
<accession>A0A7M7IQW8</accession>
<evidence type="ECO:0008006" key="4">
    <source>
        <dbReference type="Google" id="ProtNLM"/>
    </source>
</evidence>
<dbReference type="GeneID" id="107980928"/>
<feature type="chain" id="PRO_5029627634" description="Lipid-binding serum glycoprotein N-terminal domain-containing protein" evidence="1">
    <location>
        <begin position="28"/>
        <end position="384"/>
    </location>
</feature>
<protein>
    <recommendedName>
        <fullName evidence="4">Lipid-binding serum glycoprotein N-terminal domain-containing protein</fullName>
    </recommendedName>
</protein>
<evidence type="ECO:0000313" key="2">
    <source>
        <dbReference type="EnsemblMetazoa" id="XP_016839743"/>
    </source>
</evidence>
<evidence type="ECO:0000313" key="3">
    <source>
        <dbReference type="Proteomes" id="UP000002358"/>
    </source>
</evidence>
<dbReference type="InParanoid" id="A0A7M7IQW8"/>
<keyword evidence="3" id="KW-1185">Reference proteome</keyword>
<keyword evidence="1" id="KW-0732">Signal</keyword>
<dbReference type="AlphaFoldDB" id="A0A7M7IQW8"/>